<dbReference type="SUPFAM" id="SSF52799">
    <property type="entry name" value="(Phosphotyrosine protein) phosphatases II"/>
    <property type="match status" value="1"/>
</dbReference>
<dbReference type="InterPro" id="IPR016130">
    <property type="entry name" value="Tyr_Pase_AS"/>
</dbReference>
<dbReference type="GO" id="GO:0016314">
    <property type="term" value="F:phosphatidylinositol-3,4,5-trisphosphate 3-phosphatase activity"/>
    <property type="evidence" value="ECO:0007669"/>
    <property type="project" value="UniProtKB-EC"/>
</dbReference>
<dbReference type="EMBL" id="CP059249">
    <property type="protein sequence ID" value="QLL32781.1"/>
    <property type="molecule type" value="Genomic_DNA"/>
</dbReference>
<dbReference type="GO" id="GO:0046856">
    <property type="term" value="P:phosphatidylinositol dephosphorylation"/>
    <property type="evidence" value="ECO:0007669"/>
    <property type="project" value="TreeGrafter"/>
</dbReference>
<dbReference type="InterPro" id="IPR000340">
    <property type="entry name" value="Dual-sp_phosphatase_cat-dom"/>
</dbReference>
<dbReference type="InterPro" id="IPR029023">
    <property type="entry name" value="Tensin_phosphatase"/>
</dbReference>
<dbReference type="GO" id="GO:0005886">
    <property type="term" value="C:plasma membrane"/>
    <property type="evidence" value="ECO:0007669"/>
    <property type="project" value="TreeGrafter"/>
</dbReference>
<dbReference type="PANTHER" id="PTHR12305:SF81">
    <property type="entry name" value="PHOSPHATIDYLINOSITOL 3,4,5-TRISPHOSPHATE 3-PHOSPHATASE AND DUAL-SPECIFICITY PROTEIN PHOSPHATASE PTEN"/>
    <property type="match status" value="1"/>
</dbReference>
<dbReference type="InterPro" id="IPR000242">
    <property type="entry name" value="PTP_cat"/>
</dbReference>
<dbReference type="PROSITE" id="PS00383">
    <property type="entry name" value="TYR_PHOSPHATASE_1"/>
    <property type="match status" value="1"/>
</dbReference>
<dbReference type="GO" id="GO:0005634">
    <property type="term" value="C:nucleus"/>
    <property type="evidence" value="ECO:0007669"/>
    <property type="project" value="TreeGrafter"/>
</dbReference>
<dbReference type="Gene3D" id="3.90.190.10">
    <property type="entry name" value="Protein tyrosine phosphatase superfamily"/>
    <property type="match status" value="1"/>
</dbReference>
<organism evidence="7 8">
    <name type="scientific">Torulaspora globosa</name>
    <dbReference type="NCBI Taxonomy" id="48254"/>
    <lineage>
        <taxon>Eukaryota</taxon>
        <taxon>Fungi</taxon>
        <taxon>Dikarya</taxon>
        <taxon>Ascomycota</taxon>
        <taxon>Saccharomycotina</taxon>
        <taxon>Saccharomycetes</taxon>
        <taxon>Saccharomycetales</taxon>
        <taxon>Saccharomycetaceae</taxon>
        <taxon>Torulaspora</taxon>
    </lineage>
</organism>
<dbReference type="PROSITE" id="PS50056">
    <property type="entry name" value="TYR_PHOSPHATASE_2"/>
    <property type="match status" value="1"/>
</dbReference>
<dbReference type="GeneID" id="59325948"/>
<evidence type="ECO:0000259" key="6">
    <source>
        <dbReference type="PROSITE" id="PS51181"/>
    </source>
</evidence>
<dbReference type="PROSITE" id="PS50055">
    <property type="entry name" value="TYR_PHOSPHATASE_PTP"/>
    <property type="match status" value="1"/>
</dbReference>
<accession>A0A7G3ZGZ5</accession>
<dbReference type="GO" id="GO:0004725">
    <property type="term" value="F:protein tyrosine phosphatase activity"/>
    <property type="evidence" value="ECO:0007669"/>
    <property type="project" value="InterPro"/>
</dbReference>
<evidence type="ECO:0000313" key="8">
    <source>
        <dbReference type="Proteomes" id="UP000515788"/>
    </source>
</evidence>
<sequence length="405" mass="46802">MTKKISKVIPRNILRVIYASPLKGHKHETDFTLDLSYVTERIIVCSYPVLKFPKLMYRNNLEELITFLNMHHGVSNWKIFNFKAEVGRSDYADEEVAEIASKFYQGDSARLVTDLSDEQPEQLVCRHGWMDHCPPPFLLLQRIVDEMHQHLSRSQSAVAVLHCRVGKGRSGTIAIAYLMKYLECPLPEARDIFMHNRFKRGITRGVVISSQLRYLRYHELFLSYDFDLRNNFLRDCANARFKLKSIHLEQPSGIIISNYCVAYIKIQKYNDDRDGLVDLASLETDDDLLGQPMGKGLTMCLPLDTDANDIRLEFGITSKTSHMVSSLTSLASRSHCWFNLYWETFKCSNYNGDMAYLSLDELRNYQNDDRAFHLQLKWNELDGAMGTANRGLKLFESLIIKWSLA</sequence>
<dbReference type="Proteomes" id="UP000515788">
    <property type="component" value="Chromosome 4"/>
</dbReference>
<feature type="domain" description="Tyrosine specific protein phosphatases" evidence="5">
    <location>
        <begin position="138"/>
        <end position="214"/>
    </location>
</feature>
<dbReference type="InterPro" id="IPR029021">
    <property type="entry name" value="Prot-tyrosine_phosphatase-like"/>
</dbReference>
<dbReference type="PANTHER" id="PTHR12305">
    <property type="entry name" value="PHOSPHATASE WITH HOMOLOGY TO TENSIN"/>
    <property type="match status" value="1"/>
</dbReference>
<dbReference type="GO" id="GO:0043491">
    <property type="term" value="P:phosphatidylinositol 3-kinase/protein kinase B signal transduction"/>
    <property type="evidence" value="ECO:0007669"/>
    <property type="project" value="TreeGrafter"/>
</dbReference>
<evidence type="ECO:0000259" key="5">
    <source>
        <dbReference type="PROSITE" id="PS50056"/>
    </source>
</evidence>
<evidence type="ECO:0000313" key="7">
    <source>
        <dbReference type="EMBL" id="QLL32781.1"/>
    </source>
</evidence>
<dbReference type="CDD" id="cd14497">
    <property type="entry name" value="PTP_PTEN-like"/>
    <property type="match status" value="1"/>
</dbReference>
<dbReference type="KEGG" id="tgb:HG536_0D03030"/>
<evidence type="ECO:0000259" key="4">
    <source>
        <dbReference type="PROSITE" id="PS50055"/>
    </source>
</evidence>
<dbReference type="SMART" id="SM00195">
    <property type="entry name" value="DSPc"/>
    <property type="match status" value="1"/>
</dbReference>
<dbReference type="RefSeq" id="XP_037139455.1">
    <property type="nucleotide sequence ID" value="XM_037283559.1"/>
</dbReference>
<dbReference type="OrthoDB" id="16692at2759"/>
<dbReference type="GO" id="GO:0005829">
    <property type="term" value="C:cytosol"/>
    <property type="evidence" value="ECO:0007669"/>
    <property type="project" value="TreeGrafter"/>
</dbReference>
<evidence type="ECO:0000256" key="2">
    <source>
        <dbReference type="ARBA" id="ARBA00022801"/>
    </source>
</evidence>
<protein>
    <recommendedName>
        <fullName evidence="1">phosphatidylinositol-3,4,5-trisphosphate 3-phosphatase</fullName>
        <ecNumber evidence="1">3.1.3.67</ecNumber>
    </recommendedName>
</protein>
<keyword evidence="2" id="KW-0378">Hydrolase</keyword>
<dbReference type="GO" id="GO:0042995">
    <property type="term" value="C:cell projection"/>
    <property type="evidence" value="ECO:0007669"/>
    <property type="project" value="TreeGrafter"/>
</dbReference>
<evidence type="ECO:0000256" key="1">
    <source>
        <dbReference type="ARBA" id="ARBA00013015"/>
    </source>
</evidence>
<dbReference type="InterPro" id="IPR051281">
    <property type="entry name" value="Dual-spec_lipid-protein_phosph"/>
</dbReference>
<reference evidence="7 8" key="1">
    <citation type="submission" date="2020-06" db="EMBL/GenBank/DDBJ databases">
        <title>The yeast mating-type switching endonuclease HO is a domesticated member of an unorthodox homing genetic element family.</title>
        <authorList>
            <person name="Coughlan A.Y."/>
            <person name="Lombardi L."/>
            <person name="Braun-Galleani S."/>
            <person name="Martos A.R."/>
            <person name="Galeote V."/>
            <person name="Bigey F."/>
            <person name="Dequin S."/>
            <person name="Byrne K.P."/>
            <person name="Wolfe K.H."/>
        </authorList>
    </citation>
    <scope>NUCLEOTIDE SEQUENCE [LARGE SCALE GENOMIC DNA]</scope>
    <source>
        <strain evidence="7 8">CBS764</strain>
    </source>
</reference>
<dbReference type="AlphaFoldDB" id="A0A7G3ZGZ5"/>
<gene>
    <name evidence="7" type="ORF">HG536_0D03030</name>
</gene>
<dbReference type="InterPro" id="IPR000387">
    <property type="entry name" value="Tyr_Pase_dom"/>
</dbReference>
<dbReference type="GO" id="GO:0051896">
    <property type="term" value="P:regulation of phosphatidylinositol 3-kinase/protein kinase B signal transduction"/>
    <property type="evidence" value="ECO:0007669"/>
    <property type="project" value="TreeGrafter"/>
</dbReference>
<dbReference type="PROSITE" id="PS51181">
    <property type="entry name" value="PPASE_TENSIN"/>
    <property type="match status" value="1"/>
</dbReference>
<feature type="domain" description="Tyrosine-protein phosphatase" evidence="4">
    <location>
        <begin position="1"/>
        <end position="224"/>
    </location>
</feature>
<evidence type="ECO:0000256" key="3">
    <source>
        <dbReference type="ARBA" id="ARBA00022912"/>
    </source>
</evidence>
<keyword evidence="3" id="KW-0904">Protein phosphatase</keyword>
<dbReference type="InterPro" id="IPR020422">
    <property type="entry name" value="TYR_PHOSPHATASE_DUAL_dom"/>
</dbReference>
<name>A0A7G3ZGZ5_9SACH</name>
<feature type="domain" description="Phosphatase tensin-type" evidence="6">
    <location>
        <begin position="24"/>
        <end position="225"/>
    </location>
</feature>
<keyword evidence="8" id="KW-1185">Reference proteome</keyword>
<dbReference type="EC" id="3.1.3.67" evidence="1"/>
<proteinExistence type="predicted"/>
<dbReference type="Pfam" id="PF00782">
    <property type="entry name" value="DSPc"/>
    <property type="match status" value="1"/>
</dbReference>